<evidence type="ECO:0000313" key="9">
    <source>
        <dbReference type="Proteomes" id="UP001210678"/>
    </source>
</evidence>
<dbReference type="InterPro" id="IPR036237">
    <property type="entry name" value="Xyl_isomerase-like_sf"/>
</dbReference>
<gene>
    <name evidence="6 8" type="primary">rhaA</name>
    <name evidence="8" type="ORF">PGX00_16810</name>
</gene>
<comment type="similarity">
    <text evidence="6">Belongs to the rhamnose isomerase family.</text>
</comment>
<feature type="binding site" evidence="6">
    <location>
        <position position="296"/>
    </location>
    <ligand>
        <name>Mn(2+)</name>
        <dbReference type="ChEBI" id="CHEBI:29035"/>
    </ligand>
</feature>
<comment type="caution">
    <text evidence="8">The sequence shown here is derived from an EMBL/GenBank/DDBJ whole genome shotgun (WGS) entry which is preliminary data.</text>
</comment>
<comment type="catalytic activity">
    <reaction evidence="6">
        <text>L-rhamnopyranose = L-rhamnulose</text>
        <dbReference type="Rhea" id="RHEA:23160"/>
        <dbReference type="ChEBI" id="CHEBI:17897"/>
        <dbReference type="ChEBI" id="CHEBI:62346"/>
        <dbReference type="EC" id="5.3.1.14"/>
    </reaction>
</comment>
<comment type="cofactor">
    <cofactor evidence="6">
        <name>Mn(2+)</name>
        <dbReference type="ChEBI" id="CHEBI:29035"/>
    </cofactor>
    <text evidence="6">Binds 1 Mn(2+) ion per subunit.</text>
</comment>
<dbReference type="NCBIfam" id="TIGR01748">
    <property type="entry name" value="rhaA"/>
    <property type="match status" value="1"/>
</dbReference>
<organism evidence="8 9">
    <name type="scientific">Vibrio algarum</name>
    <dbReference type="NCBI Taxonomy" id="3020714"/>
    <lineage>
        <taxon>Bacteria</taxon>
        <taxon>Pseudomonadati</taxon>
        <taxon>Pseudomonadota</taxon>
        <taxon>Gammaproteobacteria</taxon>
        <taxon>Vibrionales</taxon>
        <taxon>Vibrionaceae</taxon>
        <taxon>Vibrio</taxon>
    </lineage>
</organism>
<keyword evidence="3 6" id="KW-0464">Manganese</keyword>
<protein>
    <recommendedName>
        <fullName evidence="6 7">L-rhamnose isomerase</fullName>
        <ecNumber evidence="6 7">5.3.1.14</ecNumber>
    </recommendedName>
</protein>
<evidence type="ECO:0000256" key="3">
    <source>
        <dbReference type="ARBA" id="ARBA00023211"/>
    </source>
</evidence>
<feature type="binding site" evidence="6">
    <location>
        <position position="264"/>
    </location>
    <ligand>
        <name>Mn(2+)</name>
        <dbReference type="ChEBI" id="CHEBI:29035"/>
    </ligand>
</feature>
<evidence type="ECO:0000256" key="7">
    <source>
        <dbReference type="NCBIfam" id="TIGR01748"/>
    </source>
</evidence>
<comment type="pathway">
    <text evidence="6">Carbohydrate degradation; L-rhamnose degradation; glycerone phosphate from L-rhamnose: step 1/3.</text>
</comment>
<dbReference type="Gene3D" id="3.20.20.150">
    <property type="entry name" value="Divalent-metal-dependent TIM barrel enzymes"/>
    <property type="match status" value="1"/>
</dbReference>
<comment type="subcellular location">
    <subcellularLocation>
        <location evidence="6">Cytoplasm</location>
    </subcellularLocation>
</comment>
<dbReference type="Pfam" id="PF06134">
    <property type="entry name" value="RhaA"/>
    <property type="match status" value="1"/>
</dbReference>
<dbReference type="NCBIfam" id="NF002203">
    <property type="entry name" value="PRK01076.1"/>
    <property type="match status" value="1"/>
</dbReference>
<dbReference type="EC" id="5.3.1.14" evidence="6 7"/>
<evidence type="ECO:0000256" key="4">
    <source>
        <dbReference type="ARBA" id="ARBA00023235"/>
    </source>
</evidence>
<keyword evidence="1 6" id="KW-0963">Cytoplasm</keyword>
<dbReference type="InterPro" id="IPR009308">
    <property type="entry name" value="Rhamnose_isomerase"/>
</dbReference>
<comment type="function">
    <text evidence="6">Catalyzes the interconversion of L-rhamnose and L-rhamnulose.</text>
</comment>
<reference evidence="8 9" key="1">
    <citation type="submission" date="2023-01" db="EMBL/GenBank/DDBJ databases">
        <title>Vibrio sp. KJ40-1 sp.nov, isolated from marine algae.</title>
        <authorList>
            <person name="Butt M."/>
            <person name="Kim J.M.J."/>
            <person name="Jeon C.O.C."/>
        </authorList>
    </citation>
    <scope>NUCLEOTIDE SEQUENCE [LARGE SCALE GENOMIC DNA]</scope>
    <source>
        <strain evidence="8 9">KJ40-1</strain>
    </source>
</reference>
<evidence type="ECO:0000256" key="6">
    <source>
        <dbReference type="HAMAP-Rule" id="MF_00541"/>
    </source>
</evidence>
<dbReference type="PANTHER" id="PTHR30268">
    <property type="entry name" value="L-RHAMNOSE ISOMERASE"/>
    <property type="match status" value="1"/>
</dbReference>
<dbReference type="HAMAP" id="MF_00541">
    <property type="entry name" value="RhaA"/>
    <property type="match status" value="1"/>
</dbReference>
<dbReference type="GO" id="GO:0008740">
    <property type="term" value="F:L-rhamnose isomerase activity"/>
    <property type="evidence" value="ECO:0007669"/>
    <property type="project" value="UniProtKB-EC"/>
</dbReference>
<evidence type="ECO:0000313" key="8">
    <source>
        <dbReference type="EMBL" id="MDB1125212.1"/>
    </source>
</evidence>
<accession>A0ABT4YUF6</accession>
<keyword evidence="9" id="KW-1185">Reference proteome</keyword>
<keyword evidence="4 6" id="KW-0413">Isomerase</keyword>
<evidence type="ECO:0000256" key="2">
    <source>
        <dbReference type="ARBA" id="ARBA00022723"/>
    </source>
</evidence>
<dbReference type="InterPro" id="IPR050337">
    <property type="entry name" value="L-rhamnose_isomerase"/>
</dbReference>
<dbReference type="SUPFAM" id="SSF51658">
    <property type="entry name" value="Xylose isomerase-like"/>
    <property type="match status" value="1"/>
</dbReference>
<dbReference type="Proteomes" id="UP001210678">
    <property type="component" value="Unassembled WGS sequence"/>
</dbReference>
<evidence type="ECO:0000256" key="5">
    <source>
        <dbReference type="ARBA" id="ARBA00023308"/>
    </source>
</evidence>
<dbReference type="PANTHER" id="PTHR30268:SF0">
    <property type="entry name" value="L-RHAMNOSE ISOMERASE"/>
    <property type="match status" value="1"/>
</dbReference>
<sequence>MSKADQIKSSYDNAKSVFSEMGIDTEVVMQQLNDISVSMHCWQGDDVSGFENPEGELTGGIQTTGNYPGKATTPEQLRADIDVAMSMIPGALRLNLHAIYLESDEYVERDQIKPEHFENWVQWAKKQKVGLDFNPSCFSHEMSADNMTLSHPKEEVREFWIRHCIASRKVSEYFGKELGTPSVMNIWVPDGYKDVPADRLAPRKRLMESLDKIIAEPISKKYHKDAVESKLFGIGTEAYTAGSNEFYMGYAASRDVMLCLDSGHFHPTEVISDKISSASLYVNEMLLHVSRPIRWDSDHVVMLDDETQAIANEIIRHDLLDRVSIGLDFFDASINRIAAWVIGTRNMKKALMRALLEPTDQLRTLENDGDFTSRLALLEESKSLPWSAVWDYYCFKQDVPVGASWLDQVKQYEEEVLLKR</sequence>
<keyword evidence="5 6" id="KW-0684">Rhamnose metabolism</keyword>
<proteinExistence type="inferred from homology"/>
<dbReference type="EMBL" id="JAQLOI010000003">
    <property type="protein sequence ID" value="MDB1125212.1"/>
    <property type="molecule type" value="Genomic_DNA"/>
</dbReference>
<keyword evidence="2 6" id="KW-0479">Metal-binding</keyword>
<dbReference type="RefSeq" id="WP_272138708.1">
    <property type="nucleotide sequence ID" value="NZ_JAQLOI010000003.1"/>
</dbReference>
<name>A0ABT4YUF6_9VIBR</name>
<feature type="binding site" evidence="6">
    <location>
        <position position="298"/>
    </location>
    <ligand>
        <name>Mn(2+)</name>
        <dbReference type="ChEBI" id="CHEBI:29035"/>
    </ligand>
</feature>
<evidence type="ECO:0000256" key="1">
    <source>
        <dbReference type="ARBA" id="ARBA00022490"/>
    </source>
</evidence>